<protein>
    <recommendedName>
        <fullName evidence="3">Replication protein A OB domain-containing protein</fullName>
    </recommendedName>
</protein>
<keyword evidence="2" id="KW-1185">Reference proteome</keyword>
<dbReference type="Proteomes" id="UP000005408">
    <property type="component" value="Unassembled WGS sequence"/>
</dbReference>
<reference evidence="1" key="1">
    <citation type="submission" date="2022-08" db="UniProtKB">
        <authorList>
            <consortium name="EnsemblMetazoa"/>
        </authorList>
    </citation>
    <scope>IDENTIFICATION</scope>
    <source>
        <strain evidence="1">05x7-T-G4-1.051#20</strain>
    </source>
</reference>
<organism evidence="1 2">
    <name type="scientific">Magallana gigas</name>
    <name type="common">Pacific oyster</name>
    <name type="synonym">Crassostrea gigas</name>
    <dbReference type="NCBI Taxonomy" id="29159"/>
    <lineage>
        <taxon>Eukaryota</taxon>
        <taxon>Metazoa</taxon>
        <taxon>Spiralia</taxon>
        <taxon>Lophotrochozoa</taxon>
        <taxon>Mollusca</taxon>
        <taxon>Bivalvia</taxon>
        <taxon>Autobranchia</taxon>
        <taxon>Pteriomorphia</taxon>
        <taxon>Ostreida</taxon>
        <taxon>Ostreoidea</taxon>
        <taxon>Ostreidae</taxon>
        <taxon>Magallana</taxon>
    </lineage>
</organism>
<proteinExistence type="predicted"/>
<dbReference type="SUPFAM" id="SSF50249">
    <property type="entry name" value="Nucleic acid-binding proteins"/>
    <property type="match status" value="1"/>
</dbReference>
<dbReference type="Gene3D" id="2.40.50.140">
    <property type="entry name" value="Nucleic acid-binding proteins"/>
    <property type="match status" value="1"/>
</dbReference>
<dbReference type="InterPro" id="IPR012340">
    <property type="entry name" value="NA-bd_OB-fold"/>
</dbReference>
<dbReference type="EnsemblMetazoa" id="G27433.4">
    <property type="protein sequence ID" value="G27433.4:cds"/>
    <property type="gene ID" value="G27433"/>
</dbReference>
<evidence type="ECO:0008006" key="3">
    <source>
        <dbReference type="Google" id="ProtNLM"/>
    </source>
</evidence>
<dbReference type="AlphaFoldDB" id="A0A8W8LAV7"/>
<evidence type="ECO:0000313" key="2">
    <source>
        <dbReference type="Proteomes" id="UP000005408"/>
    </source>
</evidence>
<accession>A0A8W8LAV7</accession>
<sequence length="209" mass="23559">MATTNMDIPVAMMEKAEHLILPPSPIKKVEELLASPLGTISTVQGQLSKIESTKSVKVNGTDTLIRTISIEENGKKIDVTLWHDMAEEDLKIGQYLSISHCILKEWQLQKTLNTTRYSKIQILTPPLTTTVRGSIDSLSLGEVSMEIALKERSKAKYKDFSVDLSLIRTIFPETQHTRNEHLEEYLLEKLPIEVELMAQGSSVQNMRLI</sequence>
<evidence type="ECO:0000313" key="1">
    <source>
        <dbReference type="EnsemblMetazoa" id="G27433.4:cds"/>
    </source>
</evidence>
<name>A0A8W8LAV7_MAGGI</name>